<protein>
    <recommendedName>
        <fullName evidence="10">Protein transport protein SEC23</fullName>
    </recommendedName>
</protein>
<dbReference type="InterPro" id="IPR036180">
    <property type="entry name" value="Gelsolin-like_dom_sf"/>
</dbReference>
<feature type="domain" description="Sec23/Sec24 helical" evidence="14">
    <location>
        <begin position="474"/>
        <end position="571"/>
    </location>
</feature>
<dbReference type="CDD" id="cd11287">
    <property type="entry name" value="Sec23_C"/>
    <property type="match status" value="1"/>
</dbReference>
<keyword evidence="8 10" id="KW-0472">Membrane</keyword>
<keyword evidence="3 10" id="KW-0479">Metal-binding</keyword>
<keyword evidence="4 10" id="KW-0256">Endoplasmic reticulum</keyword>
<keyword evidence="10" id="KW-0963">Cytoplasm</keyword>
<dbReference type="Gene3D" id="2.30.30.380">
    <property type="entry name" value="Zn-finger domain of Sec23/24"/>
    <property type="match status" value="1"/>
</dbReference>
<dbReference type="Gene3D" id="2.60.40.1670">
    <property type="entry name" value="beta-sandwich domain of Sec23/24"/>
    <property type="match status" value="1"/>
</dbReference>
<evidence type="ECO:0000256" key="4">
    <source>
        <dbReference type="ARBA" id="ARBA00022824"/>
    </source>
</evidence>
<dbReference type="Pfam" id="PF04810">
    <property type="entry name" value="zf-Sec23_Sec24"/>
    <property type="match status" value="1"/>
</dbReference>
<gene>
    <name evidence="15" type="ORF">DH2020_042918</name>
</gene>
<evidence type="ECO:0000259" key="12">
    <source>
        <dbReference type="Pfam" id="PF04810"/>
    </source>
</evidence>
<dbReference type="EMBL" id="JABTTQ020002573">
    <property type="protein sequence ID" value="KAK6123336.1"/>
    <property type="molecule type" value="Genomic_DNA"/>
</dbReference>
<keyword evidence="5 10" id="KW-0862">Zinc</keyword>
<evidence type="ECO:0000256" key="9">
    <source>
        <dbReference type="ARBA" id="ARBA00023329"/>
    </source>
</evidence>
<evidence type="ECO:0000256" key="2">
    <source>
        <dbReference type="ARBA" id="ARBA00022448"/>
    </source>
</evidence>
<comment type="subcellular location">
    <subcellularLocation>
        <location evidence="10">Cytoplasmic vesicle</location>
        <location evidence="10">COPII-coated vesicle membrane</location>
        <topology evidence="10">Peripheral membrane protein</topology>
        <orientation evidence="10">Cytoplasmic side</orientation>
    </subcellularLocation>
    <subcellularLocation>
        <location evidence="10">Endoplasmic reticulum membrane</location>
        <topology evidence="10">Peripheral membrane protein</topology>
        <orientation evidence="10">Cytoplasmic side</orientation>
    </subcellularLocation>
</comment>
<keyword evidence="9 10" id="KW-0968">Cytoplasmic vesicle</keyword>
<evidence type="ECO:0000256" key="3">
    <source>
        <dbReference type="ARBA" id="ARBA00022723"/>
    </source>
</evidence>
<proteinExistence type="inferred from homology"/>
<dbReference type="PANTHER" id="PTHR11141">
    <property type="entry name" value="PROTEIN TRANSPORT PROTEIN SEC23"/>
    <property type="match status" value="1"/>
</dbReference>
<dbReference type="InterPro" id="IPR036174">
    <property type="entry name" value="Znf_Sec23_Sec24_sf"/>
</dbReference>
<comment type="function">
    <text evidence="10">Component of the coat protein complex II (COPII) which promotes the formation of transport vesicles from the endoplasmic reticulum (ER). The coat has two main functions, the physical deformation of the endoplasmic reticulum membrane into vesicles and the selection of cargo molecules.</text>
</comment>
<dbReference type="InterPro" id="IPR006895">
    <property type="entry name" value="Znf_Sec23_Sec24"/>
</dbReference>
<evidence type="ECO:0000256" key="8">
    <source>
        <dbReference type="ARBA" id="ARBA00023136"/>
    </source>
</evidence>
<dbReference type="InterPro" id="IPR007123">
    <property type="entry name" value="Gelsolin-like_dom"/>
</dbReference>
<evidence type="ECO:0000256" key="10">
    <source>
        <dbReference type="RuleBase" id="RU365030"/>
    </source>
</evidence>
<dbReference type="Pfam" id="PF04811">
    <property type="entry name" value="Sec23_trunk"/>
    <property type="match status" value="2"/>
</dbReference>
<evidence type="ECO:0000256" key="7">
    <source>
        <dbReference type="ARBA" id="ARBA00022927"/>
    </source>
</evidence>
<dbReference type="SUPFAM" id="SSF53300">
    <property type="entry name" value="vWA-like"/>
    <property type="match status" value="1"/>
</dbReference>
<evidence type="ECO:0000259" key="14">
    <source>
        <dbReference type="Pfam" id="PF04815"/>
    </source>
</evidence>
<dbReference type="Pfam" id="PF00626">
    <property type="entry name" value="Gelsolin"/>
    <property type="match status" value="1"/>
</dbReference>
<evidence type="ECO:0000313" key="15">
    <source>
        <dbReference type="EMBL" id="KAK6123336.1"/>
    </source>
</evidence>
<keyword evidence="7 10" id="KW-0653">Protein transport</keyword>
<dbReference type="SUPFAM" id="SSF81995">
    <property type="entry name" value="beta-sandwich domain of Sec23/24"/>
    <property type="match status" value="1"/>
</dbReference>
<feature type="domain" description="Sec23/Sec24 trunk" evidence="13">
    <location>
        <begin position="294"/>
        <end position="387"/>
    </location>
</feature>
<name>A0ABR0ULK3_REHGL</name>
<evidence type="ECO:0000259" key="11">
    <source>
        <dbReference type="Pfam" id="PF00626"/>
    </source>
</evidence>
<feature type="domain" description="Sec23/Sec24 trunk" evidence="13">
    <location>
        <begin position="135"/>
        <end position="211"/>
    </location>
</feature>
<dbReference type="Gene3D" id="1.20.120.730">
    <property type="entry name" value="Sec23/Sec24 helical domain"/>
    <property type="match status" value="1"/>
</dbReference>
<dbReference type="InterPro" id="IPR036465">
    <property type="entry name" value="vWFA_dom_sf"/>
</dbReference>
<keyword evidence="16" id="KW-1185">Reference proteome</keyword>
<dbReference type="Proteomes" id="UP001318860">
    <property type="component" value="Unassembled WGS sequence"/>
</dbReference>
<dbReference type="Gene3D" id="3.40.50.410">
    <property type="entry name" value="von Willebrand factor, type A domain"/>
    <property type="match status" value="2"/>
</dbReference>
<dbReference type="InterPro" id="IPR036175">
    <property type="entry name" value="Sec23/24_helical_dom_sf"/>
</dbReference>
<dbReference type="SUPFAM" id="SSF81811">
    <property type="entry name" value="Helical domain of Sec23/24"/>
    <property type="match status" value="1"/>
</dbReference>
<evidence type="ECO:0000256" key="6">
    <source>
        <dbReference type="ARBA" id="ARBA00022892"/>
    </source>
</evidence>
<reference evidence="15 16" key="1">
    <citation type="journal article" date="2021" name="Comput. Struct. Biotechnol. J.">
        <title>De novo genome assembly of the potent medicinal plant Rehmannia glutinosa using nanopore technology.</title>
        <authorList>
            <person name="Ma L."/>
            <person name="Dong C."/>
            <person name="Song C."/>
            <person name="Wang X."/>
            <person name="Zheng X."/>
            <person name="Niu Y."/>
            <person name="Chen S."/>
            <person name="Feng W."/>
        </authorList>
    </citation>
    <scope>NUCLEOTIDE SEQUENCE [LARGE SCALE GENOMIC DNA]</scope>
    <source>
        <strain evidence="15">DH-2019</strain>
    </source>
</reference>
<keyword evidence="2 10" id="KW-0813">Transport</keyword>
<sequence length="690" mass="77108">MAAPELAQTDPEGIEGVRMTWLNWPRSKVEASKCVIPIAASIQPIRPHVDLQVLPYPPLRCKTCSAVLNPFCRVDFTAHIWICPFCFQRNHFPQHYSSISQMNLPAELYPNFPSIEYSIPNYQNPQNYNPTVAPSPIYLFVLDTCMIEEELEFAKSALKRAIGMLPDNAMVGFISYGTQVQVHELGFSEMSKVYVFRGSKDMSKDQVLEQLGLGVSGGRRAGPGMQKGGGGPSPIAGAGPNTGINRFCYRLLNANMHWIRRVAGASTAGTGARIIALVGVHAQKVLEREDTSHVAVTSIVSKDLSDPVRSHKDLDKDAAPFFKKAVNFYDELGKQLVSQGHVLDVFASALDQVGIAEMKVAIEKTGGLVVLAESFGHSVFKDSFKRILKMVNSLWGFHSTWKMCGLDRSTCLTVFFDVSSSEKSDPAGPNPQLYIQFLTSYQSSDGQMRLRVTTVTRRWVDSTLGNEDLIQGFDQEAAAVVMARLASYKMEMEESFDATRWLDRNLIRLCSKFGDYRKDDPTSFTLNPCFSLFPQFMFNLRRSQFVQVFNNSPDETAYFRILLNRETISNAAVMIQPSLISYAFNSLPAPALLDVQSIAADRILLLDSYFSVVIFHGMTIAQWRNMGYQNQPEHQGFALLLQAPHDDAQLIIRDRFPVPRLVVCDQHGSQARFLLAKLNPSATYSNKDTR</sequence>
<dbReference type="InterPro" id="IPR037550">
    <property type="entry name" value="Sec23_C"/>
</dbReference>
<dbReference type="InterPro" id="IPR006900">
    <property type="entry name" value="Sec23/24_helical_dom"/>
</dbReference>
<comment type="caution">
    <text evidence="15">The sequence shown here is derived from an EMBL/GenBank/DDBJ whole genome shotgun (WGS) entry which is preliminary data.</text>
</comment>
<evidence type="ECO:0000313" key="16">
    <source>
        <dbReference type="Proteomes" id="UP001318860"/>
    </source>
</evidence>
<evidence type="ECO:0000256" key="5">
    <source>
        <dbReference type="ARBA" id="ARBA00022833"/>
    </source>
</evidence>
<dbReference type="InterPro" id="IPR037364">
    <property type="entry name" value="Sec23"/>
</dbReference>
<dbReference type="Pfam" id="PF04815">
    <property type="entry name" value="Sec23_helical"/>
    <property type="match status" value="1"/>
</dbReference>
<dbReference type="InterPro" id="IPR029006">
    <property type="entry name" value="ADF-H/Gelsolin-like_dom_sf"/>
</dbReference>
<evidence type="ECO:0000259" key="13">
    <source>
        <dbReference type="Pfam" id="PF04811"/>
    </source>
</evidence>
<comment type="similarity">
    <text evidence="1 10">Belongs to the SEC23/SEC24 family. SEC23 subfamily.</text>
</comment>
<evidence type="ECO:0000256" key="1">
    <source>
        <dbReference type="ARBA" id="ARBA00009210"/>
    </source>
</evidence>
<dbReference type="InterPro" id="IPR006896">
    <property type="entry name" value="Sec23/24_trunk_dom"/>
</dbReference>
<feature type="domain" description="Zinc finger Sec23/Sec24-type" evidence="12">
    <location>
        <begin position="58"/>
        <end position="96"/>
    </location>
</feature>
<dbReference type="SUPFAM" id="SSF82919">
    <property type="entry name" value="Zn-finger domain of Sec23/24"/>
    <property type="match status" value="1"/>
</dbReference>
<keyword evidence="6 10" id="KW-0931">ER-Golgi transport</keyword>
<accession>A0ABR0ULK3</accession>
<organism evidence="15 16">
    <name type="scientific">Rehmannia glutinosa</name>
    <name type="common">Chinese foxglove</name>
    <dbReference type="NCBI Taxonomy" id="99300"/>
    <lineage>
        <taxon>Eukaryota</taxon>
        <taxon>Viridiplantae</taxon>
        <taxon>Streptophyta</taxon>
        <taxon>Embryophyta</taxon>
        <taxon>Tracheophyta</taxon>
        <taxon>Spermatophyta</taxon>
        <taxon>Magnoliopsida</taxon>
        <taxon>eudicotyledons</taxon>
        <taxon>Gunneridae</taxon>
        <taxon>Pentapetalae</taxon>
        <taxon>asterids</taxon>
        <taxon>lamiids</taxon>
        <taxon>Lamiales</taxon>
        <taxon>Orobanchaceae</taxon>
        <taxon>Rehmannieae</taxon>
        <taxon>Rehmannia</taxon>
    </lineage>
</organism>
<dbReference type="SUPFAM" id="SSF82754">
    <property type="entry name" value="C-terminal, gelsolin-like domain of Sec23/24"/>
    <property type="match status" value="1"/>
</dbReference>
<dbReference type="PANTHER" id="PTHR11141:SF0">
    <property type="entry name" value="PROTEIN TRANSPORT PROTEIN SEC23"/>
    <property type="match status" value="1"/>
</dbReference>
<dbReference type="Gene3D" id="3.40.20.10">
    <property type="entry name" value="Severin"/>
    <property type="match status" value="1"/>
</dbReference>
<feature type="domain" description="Gelsolin-like" evidence="11">
    <location>
        <begin position="586"/>
        <end position="674"/>
    </location>
</feature>